<name>A0A3L7JDG1_9HYPH</name>
<dbReference type="EMBL" id="RCWN01000001">
    <property type="protein sequence ID" value="RLQ88723.1"/>
    <property type="molecule type" value="Genomic_DNA"/>
</dbReference>
<dbReference type="Proteomes" id="UP000281094">
    <property type="component" value="Unassembled WGS sequence"/>
</dbReference>
<sequence>MPQDHSPQGAADKAKSDAAGVRQAAQREADAASSEASRASSDIKAEAAHLADKAKQEGLHQAERGKETAASTVNDFAASVRAAADKLGERDQSMSANLVREAARGLEDVSGAISGRSVGEIVNNVSGFARRQPTAFMVGAALTGIALGRFARASNTHTARDYGETPPPPAPYTPTLGSPAATSSASSATGTGTVKPSTPGPSTSTSPSARPSPSTTSTSNRTPTSGGTISGGTNGPIGQTKKGD</sequence>
<evidence type="ECO:0000313" key="2">
    <source>
        <dbReference type="EMBL" id="RLQ88723.1"/>
    </source>
</evidence>
<feature type="compositionally biased region" description="Basic and acidic residues" evidence="1">
    <location>
        <begin position="41"/>
        <end position="67"/>
    </location>
</feature>
<proteinExistence type="predicted"/>
<feature type="region of interest" description="Disordered" evidence="1">
    <location>
        <begin position="1"/>
        <end position="74"/>
    </location>
</feature>
<feature type="compositionally biased region" description="Low complexity" evidence="1">
    <location>
        <begin position="173"/>
        <end position="227"/>
    </location>
</feature>
<accession>A0A3L7JDG1</accession>
<feature type="region of interest" description="Disordered" evidence="1">
    <location>
        <begin position="158"/>
        <end position="244"/>
    </location>
</feature>
<evidence type="ECO:0008006" key="4">
    <source>
        <dbReference type="Google" id="ProtNLM"/>
    </source>
</evidence>
<dbReference type="AlphaFoldDB" id="A0A3L7JDG1"/>
<reference evidence="2 3" key="1">
    <citation type="submission" date="2018-10" db="EMBL/GenBank/DDBJ databases">
        <title>Notoacmeibacter sp. M2BS9Y-3-1, whole genome shotgun sequence.</title>
        <authorList>
            <person name="Tuo L."/>
        </authorList>
    </citation>
    <scope>NUCLEOTIDE SEQUENCE [LARGE SCALE GENOMIC DNA]</scope>
    <source>
        <strain evidence="2 3">M2BS9Y-3-1</strain>
    </source>
</reference>
<gene>
    <name evidence="2" type="ORF">D8780_11375</name>
</gene>
<organism evidence="2 3">
    <name type="scientific">Notoacmeibacter ruber</name>
    <dbReference type="NCBI Taxonomy" id="2670375"/>
    <lineage>
        <taxon>Bacteria</taxon>
        <taxon>Pseudomonadati</taxon>
        <taxon>Pseudomonadota</taxon>
        <taxon>Alphaproteobacteria</taxon>
        <taxon>Hyphomicrobiales</taxon>
        <taxon>Notoacmeibacteraceae</taxon>
        <taxon>Notoacmeibacter</taxon>
    </lineage>
</organism>
<keyword evidence="3" id="KW-1185">Reference proteome</keyword>
<evidence type="ECO:0000256" key="1">
    <source>
        <dbReference type="SAM" id="MobiDB-lite"/>
    </source>
</evidence>
<dbReference type="RefSeq" id="WP_121645689.1">
    <property type="nucleotide sequence ID" value="NZ_RCWN01000001.1"/>
</dbReference>
<protein>
    <recommendedName>
        <fullName evidence="4">Nutrient deprivation-induced protein</fullName>
    </recommendedName>
</protein>
<feature type="compositionally biased region" description="Low complexity" evidence="1">
    <location>
        <begin position="31"/>
        <end position="40"/>
    </location>
</feature>
<evidence type="ECO:0000313" key="3">
    <source>
        <dbReference type="Proteomes" id="UP000281094"/>
    </source>
</evidence>
<comment type="caution">
    <text evidence="2">The sequence shown here is derived from an EMBL/GenBank/DDBJ whole genome shotgun (WGS) entry which is preliminary data.</text>
</comment>